<dbReference type="Gene3D" id="1.25.40.20">
    <property type="entry name" value="Ankyrin repeat-containing domain"/>
    <property type="match status" value="1"/>
</dbReference>
<organism evidence="1 2">
    <name type="scientific">Trichogramma kaykai</name>
    <dbReference type="NCBI Taxonomy" id="54128"/>
    <lineage>
        <taxon>Eukaryota</taxon>
        <taxon>Metazoa</taxon>
        <taxon>Ecdysozoa</taxon>
        <taxon>Arthropoda</taxon>
        <taxon>Hexapoda</taxon>
        <taxon>Insecta</taxon>
        <taxon>Pterygota</taxon>
        <taxon>Neoptera</taxon>
        <taxon>Endopterygota</taxon>
        <taxon>Hymenoptera</taxon>
        <taxon>Apocrita</taxon>
        <taxon>Proctotrupomorpha</taxon>
        <taxon>Chalcidoidea</taxon>
        <taxon>Trichogrammatidae</taxon>
        <taxon>Trichogramma</taxon>
    </lineage>
</organism>
<evidence type="ECO:0000313" key="2">
    <source>
        <dbReference type="Proteomes" id="UP001627154"/>
    </source>
</evidence>
<dbReference type="SUPFAM" id="SSF48403">
    <property type="entry name" value="Ankyrin repeat"/>
    <property type="match status" value="1"/>
</dbReference>
<accession>A0ABD2WT25</accession>
<dbReference type="Proteomes" id="UP001627154">
    <property type="component" value="Unassembled WGS sequence"/>
</dbReference>
<gene>
    <name evidence="1" type="ORF">TKK_009957</name>
</gene>
<dbReference type="Pfam" id="PF12796">
    <property type="entry name" value="Ank_2"/>
    <property type="match status" value="1"/>
</dbReference>
<dbReference type="InterPro" id="IPR002110">
    <property type="entry name" value="Ankyrin_rpt"/>
</dbReference>
<keyword evidence="2" id="KW-1185">Reference proteome</keyword>
<name>A0ABD2WT25_9HYME</name>
<dbReference type="InterPro" id="IPR036770">
    <property type="entry name" value="Ankyrin_rpt-contain_sf"/>
</dbReference>
<protein>
    <submittedName>
        <fullName evidence="1">Uncharacterized protein</fullName>
    </submittedName>
</protein>
<evidence type="ECO:0000313" key="1">
    <source>
        <dbReference type="EMBL" id="KAL3396085.1"/>
    </source>
</evidence>
<reference evidence="1 2" key="1">
    <citation type="journal article" date="2024" name="bioRxiv">
        <title>A reference genome for Trichogramma kaykai: A tiny desert-dwelling parasitoid wasp with competing sex-ratio distorters.</title>
        <authorList>
            <person name="Culotta J."/>
            <person name="Lindsey A.R."/>
        </authorList>
    </citation>
    <scope>NUCLEOTIDE SEQUENCE [LARGE SCALE GENOMIC DNA]</scope>
    <source>
        <strain evidence="1 2">KSX58</strain>
    </source>
</reference>
<comment type="caution">
    <text evidence="1">The sequence shown here is derived from an EMBL/GenBank/DDBJ whole genome shotgun (WGS) entry which is preliminary data.</text>
</comment>
<dbReference type="AlphaFoldDB" id="A0ABD2WT25"/>
<sequence>MEKENKDVVELLLRQGANPNLENADGLTHLQIICKKYRTDDLAEIFLKICDDIQRTVQIDVVNYKLRRTPLQCAVASLMPNTVHALLNYGADLSSFVFPTEDYFGEEIEPRAYDVNIKLRLASRALAVCESLEKKGYELDKATP</sequence>
<dbReference type="EMBL" id="JBJJXI010000074">
    <property type="protein sequence ID" value="KAL3396085.1"/>
    <property type="molecule type" value="Genomic_DNA"/>
</dbReference>
<proteinExistence type="predicted"/>